<dbReference type="InterPro" id="IPR008977">
    <property type="entry name" value="PHM/PNGase_F_dom_sf"/>
</dbReference>
<dbReference type="OrthoDB" id="9788721at2"/>
<dbReference type="InterPro" id="IPR013740">
    <property type="entry name" value="Redoxin"/>
</dbReference>
<dbReference type="PANTHER" id="PTHR43640">
    <property type="entry name" value="OS07G0260300 PROTEIN"/>
    <property type="match status" value="1"/>
</dbReference>
<evidence type="ECO:0000256" key="1">
    <source>
        <dbReference type="ARBA" id="ARBA00023157"/>
    </source>
</evidence>
<dbReference type="InterPro" id="IPR036249">
    <property type="entry name" value="Thioredoxin-like_sf"/>
</dbReference>
<sequence>MKMRLFSVFAIVLGAGYFTGVARSAETPAADSVKDVTFSEHVAPLLFANCTGCHRPGEVAPFPLLTYQDARKHAKTMLRVMNDRYMPPWHPEPGHGEFQNERRLTDAQIALFDRWVKAGMPEGDPKKLPPVPKFPEGWQLGKPDLIVKMDRPFAVPADGADIYQNFVIPLGVTEDKWVTAVEFRSTSPAVVHHVLYFLDNSGRGRERAAKMGQPGFPGMGFRPTGSLGGWAVGAIPVRLPDGLAYPLRKGSDLVLQTHFHPSGKPESELLTVGIYFAEKAPKRSLASLQLPPAFGLFSNIDIPAGKADFKVTDSFILPVAVDLIGAGAHAHYLGKTMKMTAKLPDGEQKNLFSIRDWDFNWQGQYLYKEAVRLPKGTVIRGEVTWDNSAENPRNPSSPPVRVHWGEGSTDEMGSARLMMVAAEEKDATALREAIRAHTLQTAVRSRVRGDKIEWQRLGLEPPAFWKDGPAKTSPKLTFNDLNGREQKPLVVENAKAHVIVFITNDCPISNGYAPEINALVKEYADKPVRFFAAHVDPDLTPDAARKHASEYGLTLPIVLDTKHQLVTATGVTTTPEVVVIDHTNQIVYRGRIDDRHADLGKKRQAPDKRDLRDALTAVLAGELVKVSKTEAVGCAIPDLPTGGRK</sequence>
<feature type="compositionally biased region" description="Polar residues" evidence="2">
    <location>
        <begin position="385"/>
        <end position="394"/>
    </location>
</feature>
<evidence type="ECO:0000313" key="5">
    <source>
        <dbReference type="EMBL" id="OWK35081.1"/>
    </source>
</evidence>
<feature type="chain" id="PRO_5013075961" description="Thioredoxin domain-containing protein" evidence="3">
    <location>
        <begin position="25"/>
        <end position="645"/>
    </location>
</feature>
<evidence type="ECO:0000256" key="2">
    <source>
        <dbReference type="SAM" id="MobiDB-lite"/>
    </source>
</evidence>
<dbReference type="Proteomes" id="UP000214646">
    <property type="component" value="Unassembled WGS sequence"/>
</dbReference>
<dbReference type="GO" id="GO:0005507">
    <property type="term" value="F:copper ion binding"/>
    <property type="evidence" value="ECO:0007669"/>
    <property type="project" value="InterPro"/>
</dbReference>
<dbReference type="RefSeq" id="WP_088260277.1">
    <property type="nucleotide sequence ID" value="NZ_NIDE01000019.1"/>
</dbReference>
<proteinExistence type="predicted"/>
<dbReference type="Gene3D" id="2.60.120.310">
    <property type="entry name" value="Copper type II, ascorbate-dependent monooxygenase, N-terminal domain"/>
    <property type="match status" value="1"/>
</dbReference>
<comment type="caution">
    <text evidence="5">The sequence shown here is derived from an EMBL/GenBank/DDBJ whole genome shotgun (WGS) entry which is preliminary data.</text>
</comment>
<keyword evidence="3" id="KW-0732">Signal</keyword>
<protein>
    <recommendedName>
        <fullName evidence="4">Thioredoxin domain-containing protein</fullName>
    </recommendedName>
</protein>
<feature type="region of interest" description="Disordered" evidence="2">
    <location>
        <begin position="384"/>
        <end position="408"/>
    </location>
</feature>
<dbReference type="EMBL" id="NIDE01000019">
    <property type="protein sequence ID" value="OWK35081.1"/>
    <property type="molecule type" value="Genomic_DNA"/>
</dbReference>
<dbReference type="GO" id="GO:0016715">
    <property type="term" value="F:oxidoreductase activity, acting on paired donors, with incorporation or reduction of molecular oxygen, reduced ascorbate as one donor, and incorporation of one atom of oxygen"/>
    <property type="evidence" value="ECO:0007669"/>
    <property type="project" value="InterPro"/>
</dbReference>
<organism evidence="5 6">
    <name type="scientific">Fimbriiglobus ruber</name>
    <dbReference type="NCBI Taxonomy" id="1908690"/>
    <lineage>
        <taxon>Bacteria</taxon>
        <taxon>Pseudomonadati</taxon>
        <taxon>Planctomycetota</taxon>
        <taxon>Planctomycetia</taxon>
        <taxon>Gemmatales</taxon>
        <taxon>Gemmataceae</taxon>
        <taxon>Fimbriiglobus</taxon>
    </lineage>
</organism>
<dbReference type="SUPFAM" id="SSF49742">
    <property type="entry name" value="PHM/PNGase F"/>
    <property type="match status" value="2"/>
</dbReference>
<keyword evidence="6" id="KW-1185">Reference proteome</keyword>
<reference evidence="6" key="1">
    <citation type="submission" date="2017-06" db="EMBL/GenBank/DDBJ databases">
        <title>Genome analysis of Fimbriiglobus ruber SP5, the first member of the order Planctomycetales with confirmed chitinolytic capability.</title>
        <authorList>
            <person name="Ravin N.V."/>
            <person name="Rakitin A.L."/>
            <person name="Ivanova A.A."/>
            <person name="Beletsky A.V."/>
            <person name="Kulichevskaya I.S."/>
            <person name="Mardanov A.V."/>
            <person name="Dedysh S.N."/>
        </authorList>
    </citation>
    <scope>NUCLEOTIDE SEQUENCE [LARGE SCALE GENOMIC DNA]</scope>
    <source>
        <strain evidence="6">SP5</strain>
    </source>
</reference>
<dbReference type="PROSITE" id="PS51352">
    <property type="entry name" value="THIOREDOXIN_2"/>
    <property type="match status" value="1"/>
</dbReference>
<feature type="domain" description="Thioredoxin" evidence="4">
    <location>
        <begin position="467"/>
        <end position="620"/>
    </location>
</feature>
<dbReference type="Pfam" id="PF08534">
    <property type="entry name" value="Redoxin"/>
    <property type="match status" value="1"/>
</dbReference>
<dbReference type="AlphaFoldDB" id="A0A225D0G2"/>
<name>A0A225D0G2_9BACT</name>
<dbReference type="Gene3D" id="3.40.30.10">
    <property type="entry name" value="Glutaredoxin"/>
    <property type="match status" value="1"/>
</dbReference>
<feature type="signal peptide" evidence="3">
    <location>
        <begin position="1"/>
        <end position="24"/>
    </location>
</feature>
<dbReference type="InterPro" id="IPR014784">
    <property type="entry name" value="Cu2_ascorb_mOase-like_C"/>
</dbReference>
<gene>
    <name evidence="5" type="ORF">FRUB_09923</name>
</gene>
<dbReference type="Gene3D" id="2.60.120.230">
    <property type="match status" value="1"/>
</dbReference>
<evidence type="ECO:0000259" key="4">
    <source>
        <dbReference type="PROSITE" id="PS51352"/>
    </source>
</evidence>
<dbReference type="InterPro" id="IPR036939">
    <property type="entry name" value="Cu2_ascorb_mOase_N_sf"/>
</dbReference>
<keyword evidence="1" id="KW-1015">Disulfide bond</keyword>
<dbReference type="InterPro" id="IPR013766">
    <property type="entry name" value="Thioredoxin_domain"/>
</dbReference>
<evidence type="ECO:0000313" key="6">
    <source>
        <dbReference type="Proteomes" id="UP000214646"/>
    </source>
</evidence>
<dbReference type="InterPro" id="IPR047262">
    <property type="entry name" value="PRX-like1"/>
</dbReference>
<accession>A0A225D0G2</accession>
<dbReference type="PANTHER" id="PTHR43640:SF1">
    <property type="entry name" value="THIOREDOXIN-DEPENDENT PEROXIREDOXIN"/>
    <property type="match status" value="1"/>
</dbReference>
<evidence type="ECO:0000256" key="3">
    <source>
        <dbReference type="SAM" id="SignalP"/>
    </source>
</evidence>
<dbReference type="SUPFAM" id="SSF52833">
    <property type="entry name" value="Thioredoxin-like"/>
    <property type="match status" value="1"/>
</dbReference>